<feature type="region of interest" description="Disordered" evidence="9">
    <location>
        <begin position="503"/>
        <end position="528"/>
    </location>
</feature>
<dbReference type="PANTHER" id="PTHR24404">
    <property type="entry name" value="ZINC FINGER PROTEIN"/>
    <property type="match status" value="1"/>
</dbReference>
<evidence type="ECO:0000256" key="1">
    <source>
        <dbReference type="ARBA" id="ARBA00004123"/>
    </source>
</evidence>
<feature type="compositionally biased region" description="Acidic residues" evidence="9">
    <location>
        <begin position="361"/>
        <end position="385"/>
    </location>
</feature>
<evidence type="ECO:0000256" key="3">
    <source>
        <dbReference type="ARBA" id="ARBA00022737"/>
    </source>
</evidence>
<keyword evidence="7" id="KW-0539">Nucleus</keyword>
<feature type="compositionally biased region" description="Low complexity" evidence="9">
    <location>
        <begin position="206"/>
        <end position="222"/>
    </location>
</feature>
<keyword evidence="3" id="KW-0677">Repeat</keyword>
<feature type="domain" description="C2H2-type" evidence="10">
    <location>
        <begin position="597"/>
        <end position="622"/>
    </location>
</feature>
<organism evidence="11 12">
    <name type="scientific">Orchesella dallaii</name>
    <dbReference type="NCBI Taxonomy" id="48710"/>
    <lineage>
        <taxon>Eukaryota</taxon>
        <taxon>Metazoa</taxon>
        <taxon>Ecdysozoa</taxon>
        <taxon>Arthropoda</taxon>
        <taxon>Hexapoda</taxon>
        <taxon>Collembola</taxon>
        <taxon>Entomobryomorpha</taxon>
        <taxon>Entomobryoidea</taxon>
        <taxon>Orchesellidae</taxon>
        <taxon>Orchesellinae</taxon>
        <taxon>Orchesella</taxon>
    </lineage>
</organism>
<keyword evidence="2" id="KW-0479">Metal-binding</keyword>
<dbReference type="InterPro" id="IPR036236">
    <property type="entry name" value="Znf_C2H2_sf"/>
</dbReference>
<evidence type="ECO:0000256" key="6">
    <source>
        <dbReference type="ARBA" id="ARBA00023125"/>
    </source>
</evidence>
<evidence type="ECO:0000256" key="4">
    <source>
        <dbReference type="ARBA" id="ARBA00022771"/>
    </source>
</evidence>
<dbReference type="PROSITE" id="PS00028">
    <property type="entry name" value="ZINC_FINGER_C2H2_1"/>
    <property type="match status" value="6"/>
</dbReference>
<protein>
    <recommendedName>
        <fullName evidence="10">C2H2-type domain-containing protein</fullName>
    </recommendedName>
</protein>
<feature type="domain" description="C2H2-type" evidence="10">
    <location>
        <begin position="768"/>
        <end position="795"/>
    </location>
</feature>
<sequence length="855" mass="97479">MDLKYCCFFCYKNVDEHELNKKEDKEQVLTKFKMLVHQYFVTSQNQAPMQQESHSQDKLNSCPGCLTIITSFCDLYQELKFLELQVEERLSKLKNVMVLADAKGVGGDRDGIRHHLYRKELITKCNSLPTLSSLPKVFLAKTQRKRIRPEENLSVSSNPQSQSALSFTGMMLDFVLVPDDQLLNSRPSSGNTDDMRVPVITNDRGTSPATQLTTSSSPPLTSMEDLNSSASAVPVQMEVMRAPCAPIPERPEIKCVTTTFVDPSIIAIKVDLREEEESRMEVDIDIPPPENQKVELNQNHLLSTVENGVLEKNEPSSLPPSPSSTPLPTSPPPPGTSSPPPSASRTLRPRKKVTNIAEKDSESDDDNKDDDYVPEEVDVDSEDEAEIRAEPEALQKTEEPTKLPPPPPLFLKSFDSWIPPKEMKKTARKLKPWETPTQINTSDEKKKKVKCRHCSRKFVFKKERKAHEKLHGHFPCSNTTCDFTTKYAPTLAEHELLHLHDDKEEKDADNSASAKKKPKKGFSSIRCPRCPPPPLSPLLGRKKRYIEHFLEVHLNLKLSHQCPICEVTFGDKDYARTREKHIKIHHNIEGMDPSSVLHCKECPAYFRRHMQLFLHNRKAHNGSLLKCKDCGSKLIDMTSYRKHRIRVHKLEPSDFPFVCEISPCEERAETEMELQFHYNSVHGNRNEGGRPLEKLVCDECGKEFKGYCGFKSHMKTHSPEYLAGLEAARKAKKEERFICDECGKVFDRKDALETHKSVVHLGPEHFKFECDVCEKKCYSKSKLDEHKRVHGKEKPFVCDVCGGSYAHAHNLRIHKSKAHGDNDNDAGKRRRGGKKRKLEEVEVEEEEEDYDDDED</sequence>
<dbReference type="Gene3D" id="3.30.160.60">
    <property type="entry name" value="Classic Zinc Finger"/>
    <property type="match status" value="5"/>
</dbReference>
<keyword evidence="12" id="KW-1185">Reference proteome</keyword>
<dbReference type="PANTHER" id="PTHR24404:SF114">
    <property type="entry name" value="KLUMPFUSS, ISOFORM B-RELATED"/>
    <property type="match status" value="1"/>
</dbReference>
<feature type="domain" description="C2H2-type" evidence="10">
    <location>
        <begin position="737"/>
        <end position="765"/>
    </location>
</feature>
<dbReference type="SMART" id="SM00355">
    <property type="entry name" value="ZnF_C2H2"/>
    <property type="match status" value="11"/>
</dbReference>
<accession>A0ABP1QGR4</accession>
<dbReference type="InterPro" id="IPR013087">
    <property type="entry name" value="Znf_C2H2_type"/>
</dbReference>
<feature type="compositionally biased region" description="Basic and acidic residues" evidence="9">
    <location>
        <begin position="818"/>
        <end position="827"/>
    </location>
</feature>
<evidence type="ECO:0000256" key="5">
    <source>
        <dbReference type="ARBA" id="ARBA00022833"/>
    </source>
</evidence>
<feature type="domain" description="C2H2-type" evidence="10">
    <location>
        <begin position="796"/>
        <end position="824"/>
    </location>
</feature>
<dbReference type="InterPro" id="IPR050589">
    <property type="entry name" value="Ikaros_C2H2-ZF"/>
</dbReference>
<evidence type="ECO:0000259" key="10">
    <source>
        <dbReference type="PROSITE" id="PS50157"/>
    </source>
</evidence>
<dbReference type="EMBL" id="CAXLJM020000030">
    <property type="protein sequence ID" value="CAL8098596.1"/>
    <property type="molecule type" value="Genomic_DNA"/>
</dbReference>
<gene>
    <name evidence="11" type="ORF">ODALV1_LOCUS9987</name>
</gene>
<feature type="region of interest" description="Disordered" evidence="9">
    <location>
        <begin position="311"/>
        <end position="417"/>
    </location>
</feature>
<name>A0ABP1QGR4_9HEXA</name>
<feature type="compositionally biased region" description="Basic and acidic residues" evidence="9">
    <location>
        <begin position="386"/>
        <end position="401"/>
    </location>
</feature>
<feature type="compositionally biased region" description="Acidic residues" evidence="9">
    <location>
        <begin position="841"/>
        <end position="855"/>
    </location>
</feature>
<evidence type="ECO:0000313" key="11">
    <source>
        <dbReference type="EMBL" id="CAL8098596.1"/>
    </source>
</evidence>
<evidence type="ECO:0000256" key="9">
    <source>
        <dbReference type="SAM" id="MobiDB-lite"/>
    </source>
</evidence>
<feature type="domain" description="C2H2-type" evidence="10">
    <location>
        <begin position="449"/>
        <end position="471"/>
    </location>
</feature>
<proteinExistence type="predicted"/>
<comment type="caution">
    <text evidence="11">The sequence shown here is derived from an EMBL/GenBank/DDBJ whole genome shotgun (WGS) entry which is preliminary data.</text>
</comment>
<dbReference type="PROSITE" id="PS50157">
    <property type="entry name" value="ZINC_FINGER_C2H2_2"/>
    <property type="match status" value="6"/>
</dbReference>
<keyword evidence="5" id="KW-0862">Zinc</keyword>
<reference evidence="11 12" key="1">
    <citation type="submission" date="2024-08" db="EMBL/GenBank/DDBJ databases">
        <authorList>
            <person name="Cucini C."/>
            <person name="Frati F."/>
        </authorList>
    </citation>
    <scope>NUCLEOTIDE SEQUENCE [LARGE SCALE GENOMIC DNA]</scope>
</reference>
<evidence type="ECO:0000313" key="12">
    <source>
        <dbReference type="Proteomes" id="UP001642540"/>
    </source>
</evidence>
<keyword evidence="6" id="KW-0238">DNA-binding</keyword>
<evidence type="ECO:0000256" key="7">
    <source>
        <dbReference type="ARBA" id="ARBA00023242"/>
    </source>
</evidence>
<dbReference type="Proteomes" id="UP001642540">
    <property type="component" value="Unassembled WGS sequence"/>
</dbReference>
<feature type="region of interest" description="Disordered" evidence="9">
    <location>
        <begin position="186"/>
        <end position="225"/>
    </location>
</feature>
<dbReference type="SUPFAM" id="SSF57667">
    <property type="entry name" value="beta-beta-alpha zinc fingers"/>
    <property type="match status" value="2"/>
</dbReference>
<evidence type="ECO:0000256" key="2">
    <source>
        <dbReference type="ARBA" id="ARBA00022723"/>
    </source>
</evidence>
<dbReference type="Pfam" id="PF00096">
    <property type="entry name" value="zf-C2H2"/>
    <property type="match status" value="1"/>
</dbReference>
<evidence type="ECO:0000256" key="8">
    <source>
        <dbReference type="PROSITE-ProRule" id="PRU00042"/>
    </source>
</evidence>
<keyword evidence="4 8" id="KW-0863">Zinc-finger</keyword>
<dbReference type="Pfam" id="PF13912">
    <property type="entry name" value="zf-C2H2_6"/>
    <property type="match status" value="1"/>
</dbReference>
<comment type="subcellular location">
    <subcellularLocation>
        <location evidence="1">Nucleus</location>
    </subcellularLocation>
</comment>
<feature type="compositionally biased region" description="Pro residues" evidence="9">
    <location>
        <begin position="317"/>
        <end position="342"/>
    </location>
</feature>
<feature type="region of interest" description="Disordered" evidence="9">
    <location>
        <begin position="812"/>
        <end position="855"/>
    </location>
</feature>
<feature type="domain" description="C2H2-type" evidence="10">
    <location>
        <begin position="695"/>
        <end position="722"/>
    </location>
</feature>